<dbReference type="HOGENOM" id="CLU_860484_0_0_1"/>
<protein>
    <submittedName>
        <fullName evidence="2">Uncharacterized protein</fullName>
    </submittedName>
</protein>
<dbReference type="GeneID" id="19111937"/>
<dbReference type="EMBL" id="KB445554">
    <property type="protein sequence ID" value="EMC97303.1"/>
    <property type="molecule type" value="Genomic_DNA"/>
</dbReference>
<dbReference type="KEGG" id="bcom:BAUCODRAFT_33025"/>
<reference evidence="2 3" key="1">
    <citation type="journal article" date="2012" name="PLoS Pathog.">
        <title>Diverse lifestyles and strategies of plant pathogenesis encoded in the genomes of eighteen Dothideomycetes fungi.</title>
        <authorList>
            <person name="Ohm R.A."/>
            <person name="Feau N."/>
            <person name="Henrissat B."/>
            <person name="Schoch C.L."/>
            <person name="Horwitz B.A."/>
            <person name="Barry K.W."/>
            <person name="Condon B.J."/>
            <person name="Copeland A.C."/>
            <person name="Dhillon B."/>
            <person name="Glaser F."/>
            <person name="Hesse C.N."/>
            <person name="Kosti I."/>
            <person name="LaButti K."/>
            <person name="Lindquist E.A."/>
            <person name="Lucas S."/>
            <person name="Salamov A.A."/>
            <person name="Bradshaw R.E."/>
            <person name="Ciuffetti L."/>
            <person name="Hamelin R.C."/>
            <person name="Kema G.H.J."/>
            <person name="Lawrence C."/>
            <person name="Scott J.A."/>
            <person name="Spatafora J.W."/>
            <person name="Turgeon B.G."/>
            <person name="de Wit P.J.G.M."/>
            <person name="Zhong S."/>
            <person name="Goodwin S.B."/>
            <person name="Grigoriev I.V."/>
        </authorList>
    </citation>
    <scope>NUCLEOTIDE SEQUENCE [LARGE SCALE GENOMIC DNA]</scope>
    <source>
        <strain evidence="2 3">UAMH 10762</strain>
    </source>
</reference>
<evidence type="ECO:0000313" key="3">
    <source>
        <dbReference type="Proteomes" id="UP000011761"/>
    </source>
</evidence>
<organism evidence="2 3">
    <name type="scientific">Baudoinia panamericana (strain UAMH 10762)</name>
    <name type="common">Angels' share fungus</name>
    <name type="synonym">Baudoinia compniacensis (strain UAMH 10762)</name>
    <dbReference type="NCBI Taxonomy" id="717646"/>
    <lineage>
        <taxon>Eukaryota</taxon>
        <taxon>Fungi</taxon>
        <taxon>Dikarya</taxon>
        <taxon>Ascomycota</taxon>
        <taxon>Pezizomycotina</taxon>
        <taxon>Dothideomycetes</taxon>
        <taxon>Dothideomycetidae</taxon>
        <taxon>Mycosphaerellales</taxon>
        <taxon>Teratosphaeriaceae</taxon>
        <taxon>Baudoinia</taxon>
    </lineage>
</organism>
<sequence>MTDLSKILERPFDPALPQLANTDNEPTDCRVPSPNRIQSPQSVQAPFCSSPFEDALFNSEWIASQNTELQNMILAQNRQLQDQVQSLSELSAGFRSAADAREQWDSERQRFLTDAANFHAAYAQLQQMLHAEQNQHAECRRHLDQKDDIITLLRQQVATQREAFAETRSHLTQFTNAFFSHARMPCSAEAEKAFGDIQRSFQSAQGRLAEDVNVLKTRVQQLAGNAPQTQSPLCLPQQTNSYVPIYGNSSIRAHAASGPDSELAPRAGPSVQDNRLPYLQAVQRPTETSGPVGAFVMTTPTAVNQGDAKTKLKKGKGRLADQK</sequence>
<accession>M2N052</accession>
<feature type="region of interest" description="Disordered" evidence="1">
    <location>
        <begin position="302"/>
        <end position="323"/>
    </location>
</feature>
<name>M2N052_BAUPA</name>
<evidence type="ECO:0000256" key="1">
    <source>
        <dbReference type="SAM" id="MobiDB-lite"/>
    </source>
</evidence>
<dbReference type="RefSeq" id="XP_007675232.1">
    <property type="nucleotide sequence ID" value="XM_007677042.1"/>
</dbReference>
<proteinExistence type="predicted"/>
<feature type="region of interest" description="Disordered" evidence="1">
    <location>
        <begin position="15"/>
        <end position="44"/>
    </location>
</feature>
<keyword evidence="3" id="KW-1185">Reference proteome</keyword>
<dbReference type="Proteomes" id="UP000011761">
    <property type="component" value="Unassembled WGS sequence"/>
</dbReference>
<feature type="compositionally biased region" description="Polar residues" evidence="1">
    <location>
        <begin position="35"/>
        <end position="44"/>
    </location>
</feature>
<gene>
    <name evidence="2" type="ORF">BAUCODRAFT_33025</name>
</gene>
<evidence type="ECO:0000313" key="2">
    <source>
        <dbReference type="EMBL" id="EMC97303.1"/>
    </source>
</evidence>
<dbReference type="AlphaFoldDB" id="M2N052"/>